<dbReference type="SUPFAM" id="SSF56112">
    <property type="entry name" value="Protein kinase-like (PK-like)"/>
    <property type="match status" value="1"/>
</dbReference>
<dbReference type="EMBL" id="HBGD01001456">
    <property type="protein sequence ID" value="CAD9077956.1"/>
    <property type="molecule type" value="Transcribed_RNA"/>
</dbReference>
<dbReference type="InterPro" id="IPR000719">
    <property type="entry name" value="Prot_kinase_dom"/>
</dbReference>
<evidence type="ECO:0000256" key="7">
    <source>
        <dbReference type="SAM" id="MobiDB-lite"/>
    </source>
</evidence>
<feature type="region of interest" description="Disordered" evidence="7">
    <location>
        <begin position="379"/>
        <end position="456"/>
    </location>
</feature>
<dbReference type="Pfam" id="PF00069">
    <property type="entry name" value="Pkinase"/>
    <property type="match status" value="1"/>
</dbReference>
<feature type="compositionally biased region" description="Basic and acidic residues" evidence="7">
    <location>
        <begin position="395"/>
        <end position="415"/>
    </location>
</feature>
<protein>
    <recommendedName>
        <fullName evidence="8">Protein kinase domain-containing protein</fullName>
    </recommendedName>
</protein>
<feature type="compositionally biased region" description="Low complexity" evidence="7">
    <location>
        <begin position="541"/>
        <end position="550"/>
    </location>
</feature>
<dbReference type="PROSITE" id="PS00107">
    <property type="entry name" value="PROTEIN_KINASE_ATP"/>
    <property type="match status" value="1"/>
</dbReference>
<feature type="compositionally biased region" description="Basic residues" evidence="7">
    <location>
        <begin position="490"/>
        <end position="506"/>
    </location>
</feature>
<evidence type="ECO:0000259" key="8">
    <source>
        <dbReference type="PROSITE" id="PS50011"/>
    </source>
</evidence>
<dbReference type="AlphaFoldDB" id="A0A7S1KLV1"/>
<keyword evidence="4" id="KW-0418">Kinase</keyword>
<feature type="domain" description="Protein kinase" evidence="8">
    <location>
        <begin position="9"/>
        <end position="358"/>
    </location>
</feature>
<feature type="compositionally biased region" description="Basic residues" evidence="7">
    <location>
        <begin position="416"/>
        <end position="426"/>
    </location>
</feature>
<feature type="compositionally biased region" description="Low complexity" evidence="7">
    <location>
        <begin position="472"/>
        <end position="489"/>
    </location>
</feature>
<name>A0A7S1KLV1_9EUKA</name>
<dbReference type="InterPro" id="IPR008271">
    <property type="entry name" value="Ser/Thr_kinase_AS"/>
</dbReference>
<dbReference type="GO" id="GO:0005524">
    <property type="term" value="F:ATP binding"/>
    <property type="evidence" value="ECO:0007669"/>
    <property type="project" value="UniProtKB-UniRule"/>
</dbReference>
<evidence type="ECO:0000256" key="4">
    <source>
        <dbReference type="ARBA" id="ARBA00022777"/>
    </source>
</evidence>
<gene>
    <name evidence="9" type="ORF">PCOS0759_LOCUS1188</name>
</gene>
<dbReference type="InterPro" id="IPR050660">
    <property type="entry name" value="NEK_Ser/Thr_kinase"/>
</dbReference>
<dbReference type="PANTHER" id="PTHR43671:SF106">
    <property type="entry name" value="NIMA-LIKE KINASE"/>
    <property type="match status" value="1"/>
</dbReference>
<accession>A0A7S1KLV1</accession>
<dbReference type="Gene3D" id="1.10.510.10">
    <property type="entry name" value="Transferase(Phosphotransferase) domain 1"/>
    <property type="match status" value="1"/>
</dbReference>
<keyword evidence="3 6" id="KW-0547">Nucleotide-binding</keyword>
<dbReference type="PANTHER" id="PTHR43671">
    <property type="entry name" value="SERINE/THREONINE-PROTEIN KINASE NEK"/>
    <property type="match status" value="1"/>
</dbReference>
<keyword evidence="5 6" id="KW-0067">ATP-binding</keyword>
<evidence type="ECO:0000256" key="3">
    <source>
        <dbReference type="ARBA" id="ARBA00022741"/>
    </source>
</evidence>
<evidence type="ECO:0000256" key="5">
    <source>
        <dbReference type="ARBA" id="ARBA00022840"/>
    </source>
</evidence>
<evidence type="ECO:0000256" key="1">
    <source>
        <dbReference type="ARBA" id="ARBA00010886"/>
    </source>
</evidence>
<dbReference type="Gene3D" id="3.30.200.20">
    <property type="entry name" value="Phosphorylase Kinase, domain 1"/>
    <property type="match status" value="1"/>
</dbReference>
<evidence type="ECO:0000256" key="2">
    <source>
        <dbReference type="ARBA" id="ARBA00022679"/>
    </source>
</evidence>
<comment type="similarity">
    <text evidence="1">Belongs to the protein kinase superfamily. NEK Ser/Thr protein kinase family. NIMA subfamily.</text>
</comment>
<dbReference type="InterPro" id="IPR017441">
    <property type="entry name" value="Protein_kinase_ATP_BS"/>
</dbReference>
<keyword evidence="2" id="KW-0808">Transferase</keyword>
<evidence type="ECO:0000256" key="6">
    <source>
        <dbReference type="PROSITE-ProRule" id="PRU10141"/>
    </source>
</evidence>
<dbReference type="GO" id="GO:0004674">
    <property type="term" value="F:protein serine/threonine kinase activity"/>
    <property type="evidence" value="ECO:0007669"/>
    <property type="project" value="TreeGrafter"/>
</dbReference>
<dbReference type="InterPro" id="IPR011009">
    <property type="entry name" value="Kinase-like_dom_sf"/>
</dbReference>
<feature type="region of interest" description="Disordered" evidence="7">
    <location>
        <begin position="468"/>
        <end position="552"/>
    </location>
</feature>
<dbReference type="PROSITE" id="PS00108">
    <property type="entry name" value="PROTEIN_KINASE_ST"/>
    <property type="match status" value="1"/>
</dbReference>
<dbReference type="SMART" id="SM00220">
    <property type="entry name" value="S_TKc"/>
    <property type="match status" value="1"/>
</dbReference>
<reference evidence="9" key="1">
    <citation type="submission" date="2021-01" db="EMBL/GenBank/DDBJ databases">
        <authorList>
            <person name="Corre E."/>
            <person name="Pelletier E."/>
            <person name="Niang G."/>
            <person name="Scheremetjew M."/>
            <person name="Finn R."/>
            <person name="Kale V."/>
            <person name="Holt S."/>
            <person name="Cochrane G."/>
            <person name="Meng A."/>
            <person name="Brown T."/>
            <person name="Cohen L."/>
        </authorList>
    </citation>
    <scope>NUCLEOTIDE SEQUENCE</scope>
    <source>
        <strain evidence="9">WS</strain>
    </source>
</reference>
<dbReference type="PROSITE" id="PS50011">
    <property type="entry name" value="PROTEIN_KINASE_DOM"/>
    <property type="match status" value="1"/>
</dbReference>
<evidence type="ECO:0000313" key="9">
    <source>
        <dbReference type="EMBL" id="CAD9077956.1"/>
    </source>
</evidence>
<proteinExistence type="inferred from homology"/>
<organism evidence="9">
    <name type="scientific">Percolomonas cosmopolitus</name>
    <dbReference type="NCBI Taxonomy" id="63605"/>
    <lineage>
        <taxon>Eukaryota</taxon>
        <taxon>Discoba</taxon>
        <taxon>Heterolobosea</taxon>
        <taxon>Tetramitia</taxon>
        <taxon>Eutetramitia</taxon>
        <taxon>Percolomonadidae</taxon>
        <taxon>Percolomonas</taxon>
    </lineage>
</organism>
<sequence>MSSSKITDFTIHRQLGTGSFGRVFLCTKKPQSITSPSHQKFALKKIPLTHLSQHQKQSIVRECHILNALMHPNVVLYYESFLEKTVRNLENTGGELLETAIETTSSGDGHQEECLCIVMEYCNGGSLHDILRVIRRIKRTQEEEVSSNVNTETTSSFHIPENVLWKWFIQMVWALKYVHHKRIVHRDVKPMNLLLSTLTLEQQDVNHQSAAASIDGPLNRDRQLLHSLYKCDLKLADFGVSRLLESSNAMAQTLVGTPLYLPPELVEGKPYDSKVDIWAIGCCWYELMMHRHPFEATNQAALVMKILEGKFASIPTQNYSEEFIQLIYSCLQKDAKQRYSCAELLELDVVKKKAHELGLVLDASYENFEIDVTNVHAASSQRDCAGGRSPSEEEIYPREARYRLEEPQPQRNIEHKSKRVVKRSKSRGGGASQNHSDGRVPHSSTSYSHCIPPRPVATRKLNFNKIGRIRRPASSQRSAAVSSVNGANSAKRKGLSLRANKRSPVLRRKEVQQVRNLPDDLHEEVVGDGQNEVSQSHHHNNSSPSSVAPSRGNGVVERYVKQPELVKILSSQSMSIGSESNTSAEPEDEALHVEISLHDESSVVLDDETTREVVHDKDLSASVTWKVIDEDAHKQIDHDHLLNSSTAFAGHLHERLQHVLALEQKIRLEIGDEIMQEFIHYFTEHPNLSEERIVQFAFGKISYGQASVVPLCRELVEERTEDILEYRIQEMEDEIMSKISEQHYREILSFFMQKHQPTQEDIHRFVFGRIGYDHLDLVHVIRQVAIMRREIEMKRVIEKD</sequence>
<feature type="compositionally biased region" description="Basic and acidic residues" evidence="7">
    <location>
        <begin position="507"/>
        <end position="525"/>
    </location>
</feature>
<feature type="binding site" evidence="6">
    <location>
        <position position="44"/>
    </location>
    <ligand>
        <name>ATP</name>
        <dbReference type="ChEBI" id="CHEBI:30616"/>
    </ligand>
</feature>